<evidence type="ECO:0000313" key="2">
    <source>
        <dbReference type="EMBL" id="GEL47409.1"/>
    </source>
</evidence>
<gene>
    <name evidence="2" type="ORF">CHO01_25250</name>
    <name evidence="3" type="ORF">HNR08_001227</name>
</gene>
<dbReference type="RefSeq" id="WP_146838488.1">
    <property type="nucleotide sequence ID" value="NZ_BJVQ01000037.1"/>
</dbReference>
<name>A0A511FDS1_9CELL</name>
<reference evidence="2 4" key="1">
    <citation type="submission" date="2019-07" db="EMBL/GenBank/DDBJ databases">
        <title>Whole genome shotgun sequence of Cellulomonas hominis NBRC 16055.</title>
        <authorList>
            <person name="Hosoyama A."/>
            <person name="Uohara A."/>
            <person name="Ohji S."/>
            <person name="Ichikawa N."/>
        </authorList>
    </citation>
    <scope>NUCLEOTIDE SEQUENCE [LARGE SCALE GENOMIC DNA]</scope>
    <source>
        <strain evidence="2 4">NBRC 16055</strain>
    </source>
</reference>
<evidence type="ECO:0000313" key="5">
    <source>
        <dbReference type="Proteomes" id="UP000564629"/>
    </source>
</evidence>
<protein>
    <submittedName>
        <fullName evidence="2">Uncharacterized protein</fullName>
    </submittedName>
</protein>
<proteinExistence type="predicted"/>
<keyword evidence="4" id="KW-1185">Reference proteome</keyword>
<organism evidence="2 4">
    <name type="scientific">Cellulomonas hominis</name>
    <dbReference type="NCBI Taxonomy" id="156981"/>
    <lineage>
        <taxon>Bacteria</taxon>
        <taxon>Bacillati</taxon>
        <taxon>Actinomycetota</taxon>
        <taxon>Actinomycetes</taxon>
        <taxon>Micrococcales</taxon>
        <taxon>Cellulomonadaceae</taxon>
        <taxon>Cellulomonas</taxon>
    </lineage>
</organism>
<dbReference type="InterPro" id="IPR055726">
    <property type="entry name" value="DUF7302"/>
</dbReference>
<sequence>MVRLIAPNGATVNVSDDKAKRLLAGSGYKKPTTRKTADKPAGTSPHSKLKVEDLKAEIARRNEGREPDALLSDEGTKPELVAVLDADDAAAAGTVD</sequence>
<evidence type="ECO:0000313" key="3">
    <source>
        <dbReference type="EMBL" id="MBB5472491.1"/>
    </source>
</evidence>
<reference evidence="3 5" key="2">
    <citation type="submission" date="2020-08" db="EMBL/GenBank/DDBJ databases">
        <title>Sequencing the genomes of 1000 actinobacteria strains.</title>
        <authorList>
            <person name="Klenk H.-P."/>
        </authorList>
    </citation>
    <scope>NUCLEOTIDE SEQUENCE [LARGE SCALE GENOMIC DNA]</scope>
    <source>
        <strain evidence="3 5">DSM 9581</strain>
    </source>
</reference>
<comment type="caution">
    <text evidence="2">The sequence shown here is derived from an EMBL/GenBank/DDBJ whole genome shotgun (WGS) entry which is preliminary data.</text>
</comment>
<accession>A0A511FDS1</accession>
<evidence type="ECO:0000313" key="4">
    <source>
        <dbReference type="Proteomes" id="UP000321723"/>
    </source>
</evidence>
<feature type="region of interest" description="Disordered" evidence="1">
    <location>
        <begin position="25"/>
        <end position="48"/>
    </location>
</feature>
<dbReference type="Pfam" id="PF23976">
    <property type="entry name" value="DUF7302"/>
    <property type="match status" value="1"/>
</dbReference>
<dbReference type="EMBL" id="BJVQ01000037">
    <property type="protein sequence ID" value="GEL47409.1"/>
    <property type="molecule type" value="Genomic_DNA"/>
</dbReference>
<dbReference type="Proteomes" id="UP000321723">
    <property type="component" value="Unassembled WGS sequence"/>
</dbReference>
<dbReference type="EMBL" id="JACHDN010000001">
    <property type="protein sequence ID" value="MBB5472491.1"/>
    <property type="molecule type" value="Genomic_DNA"/>
</dbReference>
<dbReference type="Proteomes" id="UP000564629">
    <property type="component" value="Unassembled WGS sequence"/>
</dbReference>
<dbReference type="AlphaFoldDB" id="A0A511FDS1"/>
<evidence type="ECO:0000256" key="1">
    <source>
        <dbReference type="SAM" id="MobiDB-lite"/>
    </source>
</evidence>